<dbReference type="eggNOG" id="ENOG502T20F">
    <property type="taxonomic scope" value="Eukaryota"/>
</dbReference>
<evidence type="ECO:0000313" key="2">
    <source>
        <dbReference type="Proteomes" id="UP000009168"/>
    </source>
</evidence>
<sequence length="719" mass="84184">MNRSISQLSKTIESTGGGQDEILEISQSSITIPQGEGRKFGDIGKLLSAASAIQKFKSNFVANVKENVANQQDIKNITESYMIEQIILMTEFCYTLKDYDKQVQNADSLKQRQQIEEQRDMQVKELFVRLQEDQVIDFLQKGNYEIEILQDILDICLVIFNEFMLKDQYIYQESPLCSLFSFLQQLTLLPEAQNLLLNSKTFYELSSKFTKKSIKDLTFWQRELEFITVISNIVSYQEITDFTSVMFLQYAEILIQFYDFIQKDHSKVIEQRQKETKRKDIERTPKFLQEEGKEQIRLYLALLPAYLVEFSAFTKYSFTLNFDNLQNDKKQGLSNSEKLQRQYTKIAILCRMCLDSIEKNELSKCLGEIVTKMKDMLPTSSSIIKRMILSFFKYYVKTNDMRCWFKFSSPHLAIDSTNTVQNVIVLGNPYYFGNEIGLYTNWGAFFDEGDVIYLKDRIKFDQTSQIRSYSISLWFIYPFRTLNEYLNPDETTFIDIAAQSSTPINRMQRKIIKNFRCFLQCESGNGCILGILNEQKVVFFDDEFRMHSFDMVNKNEGWNNIILSVDNMTQNVKIYMNSKEISNKFNVTISRNIAFIGNSIQKTEPCGTICDLRFFDSIIPDELKDKIVHYNRIQNMPDFLYFDLEQFGVCEAIDQALEKNKKDDRFIQDTVKCIISLTTNQYTKGKLISQGVFNKIVPLTFHKSYEIRLLSQKALLYFY</sequence>
<reference evidence="2" key="1">
    <citation type="journal article" date="2006" name="PLoS Biol.">
        <title>Macronuclear genome sequence of the ciliate Tetrahymena thermophila, a model eukaryote.</title>
        <authorList>
            <person name="Eisen J.A."/>
            <person name="Coyne R.S."/>
            <person name="Wu M."/>
            <person name="Wu D."/>
            <person name="Thiagarajan M."/>
            <person name="Wortman J.R."/>
            <person name="Badger J.H."/>
            <person name="Ren Q."/>
            <person name="Amedeo P."/>
            <person name="Jones K.M."/>
            <person name="Tallon L.J."/>
            <person name="Delcher A.L."/>
            <person name="Salzberg S.L."/>
            <person name="Silva J.C."/>
            <person name="Haas B.J."/>
            <person name="Majoros W.H."/>
            <person name="Farzad M."/>
            <person name="Carlton J.M."/>
            <person name="Smith R.K. Jr."/>
            <person name="Garg J."/>
            <person name="Pearlman R.E."/>
            <person name="Karrer K.M."/>
            <person name="Sun L."/>
            <person name="Manning G."/>
            <person name="Elde N.C."/>
            <person name="Turkewitz A.P."/>
            <person name="Asai D.J."/>
            <person name="Wilkes D.E."/>
            <person name="Wang Y."/>
            <person name="Cai H."/>
            <person name="Collins K."/>
            <person name="Stewart B.A."/>
            <person name="Lee S.R."/>
            <person name="Wilamowska K."/>
            <person name="Weinberg Z."/>
            <person name="Ruzzo W.L."/>
            <person name="Wloga D."/>
            <person name="Gaertig J."/>
            <person name="Frankel J."/>
            <person name="Tsao C.-C."/>
            <person name="Gorovsky M.A."/>
            <person name="Keeling P.J."/>
            <person name="Waller R.F."/>
            <person name="Patron N.J."/>
            <person name="Cherry J.M."/>
            <person name="Stover N.A."/>
            <person name="Krieger C.J."/>
            <person name="del Toro C."/>
            <person name="Ryder H.F."/>
            <person name="Williamson S.C."/>
            <person name="Barbeau R.A."/>
            <person name="Hamilton E.P."/>
            <person name="Orias E."/>
        </authorList>
    </citation>
    <scope>NUCLEOTIDE SEQUENCE [LARGE SCALE GENOMIC DNA]</scope>
    <source>
        <strain evidence="2">SB210</strain>
    </source>
</reference>
<organism evidence="1 2">
    <name type="scientific">Tetrahymena thermophila (strain SB210)</name>
    <dbReference type="NCBI Taxonomy" id="312017"/>
    <lineage>
        <taxon>Eukaryota</taxon>
        <taxon>Sar</taxon>
        <taxon>Alveolata</taxon>
        <taxon>Ciliophora</taxon>
        <taxon>Intramacronucleata</taxon>
        <taxon>Oligohymenophorea</taxon>
        <taxon>Hymenostomatida</taxon>
        <taxon>Tetrahymenina</taxon>
        <taxon>Tetrahymenidae</taxon>
        <taxon>Tetrahymena</taxon>
    </lineage>
</organism>
<accession>Q24FP8</accession>
<protein>
    <submittedName>
        <fullName evidence="1">Uncharacterized protein</fullName>
    </submittedName>
</protein>
<keyword evidence="2" id="KW-1185">Reference proteome</keyword>
<dbReference type="GeneID" id="7823872"/>
<dbReference type="EMBL" id="GG662270">
    <property type="protein sequence ID" value="EAS06596.2"/>
    <property type="molecule type" value="Genomic_DNA"/>
</dbReference>
<dbReference type="KEGG" id="tet:TTHERM_01071420"/>
<gene>
    <name evidence="1" type="ORF">TTHERM_01071420</name>
</gene>
<evidence type="ECO:0000313" key="1">
    <source>
        <dbReference type="EMBL" id="EAS06596.2"/>
    </source>
</evidence>
<dbReference type="InParanoid" id="Q24FP8"/>
<dbReference type="Proteomes" id="UP000009168">
    <property type="component" value="Unassembled WGS sequence"/>
</dbReference>
<dbReference type="RefSeq" id="XP_001026841.2">
    <property type="nucleotide sequence ID" value="XM_001026841.3"/>
</dbReference>
<name>Q24FP8_TETTS</name>
<dbReference type="HOGENOM" id="CLU_394580_0_0_1"/>
<proteinExistence type="predicted"/>
<dbReference type="AlphaFoldDB" id="Q24FP8"/>